<evidence type="ECO:0000259" key="2">
    <source>
        <dbReference type="Pfam" id="PF13962"/>
    </source>
</evidence>
<dbReference type="Proteomes" id="UP001054252">
    <property type="component" value="Unassembled WGS sequence"/>
</dbReference>
<dbReference type="EMBL" id="BPVZ01000140">
    <property type="protein sequence ID" value="GKV40323.1"/>
    <property type="molecule type" value="Genomic_DNA"/>
</dbReference>
<dbReference type="PANTHER" id="PTHR24177">
    <property type="entry name" value="CASKIN"/>
    <property type="match status" value="1"/>
</dbReference>
<evidence type="ECO:0000313" key="4">
    <source>
        <dbReference type="Proteomes" id="UP001054252"/>
    </source>
</evidence>
<keyword evidence="1" id="KW-0812">Transmembrane</keyword>
<feature type="transmembrane region" description="Helical" evidence="1">
    <location>
        <begin position="154"/>
        <end position="171"/>
    </location>
</feature>
<reference evidence="3 4" key="1">
    <citation type="journal article" date="2021" name="Commun. Biol.">
        <title>The genome of Shorea leprosula (Dipterocarpaceae) highlights the ecological relevance of drought in aseasonal tropical rainforests.</title>
        <authorList>
            <person name="Ng K.K.S."/>
            <person name="Kobayashi M.J."/>
            <person name="Fawcett J.A."/>
            <person name="Hatakeyama M."/>
            <person name="Paape T."/>
            <person name="Ng C.H."/>
            <person name="Ang C.C."/>
            <person name="Tnah L.H."/>
            <person name="Lee C.T."/>
            <person name="Nishiyama T."/>
            <person name="Sese J."/>
            <person name="O'Brien M.J."/>
            <person name="Copetti D."/>
            <person name="Mohd Noor M.I."/>
            <person name="Ong R.C."/>
            <person name="Putra M."/>
            <person name="Sireger I.Z."/>
            <person name="Indrioko S."/>
            <person name="Kosugi Y."/>
            <person name="Izuno A."/>
            <person name="Isagi Y."/>
            <person name="Lee S.L."/>
            <person name="Shimizu K.K."/>
        </authorList>
    </citation>
    <scope>NUCLEOTIDE SEQUENCE [LARGE SCALE GENOMIC DNA]</scope>
    <source>
        <strain evidence="3">214</strain>
    </source>
</reference>
<evidence type="ECO:0000256" key="1">
    <source>
        <dbReference type="SAM" id="Phobius"/>
    </source>
</evidence>
<dbReference type="AlphaFoldDB" id="A0AAV5LU86"/>
<dbReference type="InterPro" id="IPR026961">
    <property type="entry name" value="PGG_dom"/>
</dbReference>
<dbReference type="Pfam" id="PF13962">
    <property type="entry name" value="PGG"/>
    <property type="match status" value="1"/>
</dbReference>
<dbReference type="PANTHER" id="PTHR24177:SF329">
    <property type="entry name" value="ANKYRIN REPEAT PROTEIN"/>
    <property type="match status" value="1"/>
</dbReference>
<accession>A0AAV5LU86</accession>
<evidence type="ECO:0000313" key="3">
    <source>
        <dbReference type="EMBL" id="GKV40323.1"/>
    </source>
</evidence>
<name>A0AAV5LU86_9ROSI</name>
<feature type="transmembrane region" description="Helical" evidence="1">
    <location>
        <begin position="232"/>
        <end position="256"/>
    </location>
</feature>
<organism evidence="3 4">
    <name type="scientific">Rubroshorea leprosula</name>
    <dbReference type="NCBI Taxonomy" id="152421"/>
    <lineage>
        <taxon>Eukaryota</taxon>
        <taxon>Viridiplantae</taxon>
        <taxon>Streptophyta</taxon>
        <taxon>Embryophyta</taxon>
        <taxon>Tracheophyta</taxon>
        <taxon>Spermatophyta</taxon>
        <taxon>Magnoliopsida</taxon>
        <taxon>eudicotyledons</taxon>
        <taxon>Gunneridae</taxon>
        <taxon>Pentapetalae</taxon>
        <taxon>rosids</taxon>
        <taxon>malvids</taxon>
        <taxon>Malvales</taxon>
        <taxon>Dipterocarpaceae</taxon>
        <taxon>Rubroshorea</taxon>
    </lineage>
</organism>
<gene>
    <name evidence="3" type="ORF">SLEP1_g47982</name>
</gene>
<dbReference type="GO" id="GO:0016020">
    <property type="term" value="C:membrane"/>
    <property type="evidence" value="ECO:0007669"/>
    <property type="project" value="TreeGrafter"/>
</dbReference>
<feature type="transmembrane region" description="Helical" evidence="1">
    <location>
        <begin position="191"/>
        <end position="212"/>
    </location>
</feature>
<protein>
    <recommendedName>
        <fullName evidence="2">PGG domain-containing protein</fullName>
    </recommendedName>
</protein>
<keyword evidence="1" id="KW-1133">Transmembrane helix</keyword>
<sequence>MVEATFLAVKRGIVEILFEITKANPDMIWSIDPVDFRDVLMSAIAYRQGKIASFVCGIVAWKDAIISSDDDGNNLLHIAGKLTPDFQLAHISGAALQMQRDLQWFKEVKGIVPQCYKEYKNVDGETPAQVFTREHKSLQKEAEEWMKKTEESSTVVGVLIITIMFAVAFTVPGGNNQDAGFPALLHEKSFMVFIVSDAIFLFAASTLVLMFLGILTSRYDEKDFLKSLPTKLIIGISTLFVSIAAMMVTFSAVLLIMLQRRMWLVIPIILFGSEPVTLFV</sequence>
<keyword evidence="1" id="KW-0472">Membrane</keyword>
<feature type="domain" description="PGG" evidence="2">
    <location>
        <begin position="143"/>
        <end position="255"/>
    </location>
</feature>
<keyword evidence="4" id="KW-1185">Reference proteome</keyword>
<proteinExistence type="predicted"/>
<comment type="caution">
    <text evidence="3">The sequence shown here is derived from an EMBL/GenBank/DDBJ whole genome shotgun (WGS) entry which is preliminary data.</text>
</comment>